<protein>
    <recommendedName>
        <fullName evidence="3">histidine kinase</fullName>
        <ecNumber evidence="3">2.7.13.3</ecNumber>
    </recommendedName>
</protein>
<dbReference type="PANTHER" id="PTHR34220">
    <property type="entry name" value="SENSOR HISTIDINE KINASE YPDA"/>
    <property type="match status" value="1"/>
</dbReference>
<dbReference type="Pfam" id="PF02518">
    <property type="entry name" value="HATPase_c"/>
    <property type="match status" value="1"/>
</dbReference>
<dbReference type="SMART" id="SM00387">
    <property type="entry name" value="HATPase_c"/>
    <property type="match status" value="1"/>
</dbReference>
<dbReference type="SUPFAM" id="SSF55874">
    <property type="entry name" value="ATPase domain of HSP90 chaperone/DNA topoisomerase II/histidine kinase"/>
    <property type="match status" value="1"/>
</dbReference>
<comment type="subcellular location">
    <subcellularLocation>
        <location evidence="2">Cell membrane</location>
        <topology evidence="2">Multi-pass membrane protein</topology>
    </subcellularLocation>
</comment>
<sequence length="616" mass="69729">MFKRMSSLSLRSRLLVSYIVLITVSIGILGIGYYYKSSEVVLENASQTILSIVKKGNQSLDDKFSSVEKIAVNMHLDDELYRFFNEKASQSHGYAYEDDRSISRILQKYFPMSEDLYSVNLVTAKYIYGDNPNFWIPKTNMSDSDIYHAGLQSTERTTWIPTYNLLRKYYAISRHAESKDQYVFTATRLINLCTSKNHLLQCLNENADKPVLIVNFQEDMLKKAFAESLAIKGSYYYVLTPGNEVVSHSGNVGGEPKSSPDREWTRRASEAGSGTEIVRINGKKMVVCFDKIATTGWLSAVFIPYDNLLSTVPNMVTFTIYSTGVAMLLSVFFASITSGRIVRPVKKLMIGIKRMGEGHFNSKIEAAGSGELVTLIHKFNQMNDKIQLLIDENYQVRIKEMEAELKALNFQFNPHFLYNTLNTLNYLAIENEQPVISHFLVELSEMLSYTAKGPGLVPFREDYRYLQNYVSIMKLRFQEKFQVRYDIDPMLLEADVPKFLLQPFVENALIHGLEEREAAGVIEISGKRSNDRLIFTVADNGKGIEPEVLHNLLKDRDTNSSGRGHHSIGIENVDKRIKLLYGAEYGVNLESAPGAGTKVTIVLPYTDKNVTKSTNS</sequence>
<keyword evidence="11 13" id="KW-0472">Membrane</keyword>
<keyword evidence="17" id="KW-1185">Reference proteome</keyword>
<keyword evidence="6 16" id="KW-0808">Transferase</keyword>
<keyword evidence="13" id="KW-0812">Transmembrane</keyword>
<evidence type="ECO:0000259" key="14">
    <source>
        <dbReference type="PROSITE" id="PS50109"/>
    </source>
</evidence>
<evidence type="ECO:0000256" key="5">
    <source>
        <dbReference type="ARBA" id="ARBA00022553"/>
    </source>
</evidence>
<dbReference type="PROSITE" id="PS50885">
    <property type="entry name" value="HAMP"/>
    <property type="match status" value="1"/>
</dbReference>
<dbReference type="SUPFAM" id="SSF158472">
    <property type="entry name" value="HAMP domain-like"/>
    <property type="match status" value="1"/>
</dbReference>
<evidence type="ECO:0000256" key="12">
    <source>
        <dbReference type="SAM" id="MobiDB-lite"/>
    </source>
</evidence>
<keyword evidence="5" id="KW-0597">Phosphoprotein</keyword>
<keyword evidence="10" id="KW-0902">Two-component regulatory system</keyword>
<evidence type="ECO:0000256" key="11">
    <source>
        <dbReference type="ARBA" id="ARBA00023136"/>
    </source>
</evidence>
<feature type="domain" description="Histidine kinase" evidence="14">
    <location>
        <begin position="500"/>
        <end position="607"/>
    </location>
</feature>
<dbReference type="PANTHER" id="PTHR34220:SF7">
    <property type="entry name" value="SENSOR HISTIDINE KINASE YPDA"/>
    <property type="match status" value="1"/>
</dbReference>
<evidence type="ECO:0000259" key="15">
    <source>
        <dbReference type="PROSITE" id="PS50885"/>
    </source>
</evidence>
<feature type="compositionally biased region" description="Basic and acidic residues" evidence="12">
    <location>
        <begin position="258"/>
        <end position="269"/>
    </location>
</feature>
<evidence type="ECO:0000256" key="8">
    <source>
        <dbReference type="ARBA" id="ARBA00022777"/>
    </source>
</evidence>
<keyword evidence="8 16" id="KW-0418">Kinase</keyword>
<keyword evidence="7" id="KW-0547">Nucleotide-binding</keyword>
<keyword evidence="13" id="KW-1133">Transmembrane helix</keyword>
<dbReference type="SMART" id="SM00304">
    <property type="entry name" value="HAMP"/>
    <property type="match status" value="1"/>
</dbReference>
<dbReference type="InterPro" id="IPR036890">
    <property type="entry name" value="HATPase_C_sf"/>
</dbReference>
<keyword evidence="4" id="KW-1003">Cell membrane</keyword>
<feature type="transmembrane region" description="Helical" evidence="13">
    <location>
        <begin position="12"/>
        <end position="35"/>
    </location>
</feature>
<proteinExistence type="predicted"/>
<evidence type="ECO:0000256" key="6">
    <source>
        <dbReference type="ARBA" id="ARBA00022679"/>
    </source>
</evidence>
<evidence type="ECO:0000313" key="16">
    <source>
        <dbReference type="EMBL" id="MFC0215243.1"/>
    </source>
</evidence>
<dbReference type="PROSITE" id="PS50109">
    <property type="entry name" value="HIS_KIN"/>
    <property type="match status" value="1"/>
</dbReference>
<dbReference type="EC" id="2.7.13.3" evidence="3"/>
<comment type="caution">
    <text evidence="16">The sequence shown here is derived from an EMBL/GenBank/DDBJ whole genome shotgun (WGS) entry which is preliminary data.</text>
</comment>
<dbReference type="InterPro" id="IPR003594">
    <property type="entry name" value="HATPase_dom"/>
</dbReference>
<evidence type="ECO:0000256" key="9">
    <source>
        <dbReference type="ARBA" id="ARBA00022840"/>
    </source>
</evidence>
<evidence type="ECO:0000256" key="1">
    <source>
        <dbReference type="ARBA" id="ARBA00000085"/>
    </source>
</evidence>
<reference evidence="16 17" key="1">
    <citation type="submission" date="2024-09" db="EMBL/GenBank/DDBJ databases">
        <authorList>
            <person name="Sun Q."/>
            <person name="Mori K."/>
        </authorList>
    </citation>
    <scope>NUCLEOTIDE SEQUENCE [LARGE SCALE GENOMIC DNA]</scope>
    <source>
        <strain evidence="16 17">CCM 7759</strain>
    </source>
</reference>
<dbReference type="RefSeq" id="WP_377472685.1">
    <property type="nucleotide sequence ID" value="NZ_JBHLWN010000089.1"/>
</dbReference>
<accession>A0ABV6DRG8</accession>
<evidence type="ECO:0000256" key="3">
    <source>
        <dbReference type="ARBA" id="ARBA00012438"/>
    </source>
</evidence>
<evidence type="ECO:0000256" key="4">
    <source>
        <dbReference type="ARBA" id="ARBA00022475"/>
    </source>
</evidence>
<dbReference type="InterPro" id="IPR010559">
    <property type="entry name" value="Sig_transdc_His_kin_internal"/>
</dbReference>
<feature type="domain" description="HAMP" evidence="15">
    <location>
        <begin position="339"/>
        <end position="391"/>
    </location>
</feature>
<name>A0ABV6DRG8_9BACL</name>
<gene>
    <name evidence="16" type="ORF">ACFFK0_22890</name>
</gene>
<dbReference type="Pfam" id="PF06580">
    <property type="entry name" value="His_kinase"/>
    <property type="match status" value="1"/>
</dbReference>
<evidence type="ECO:0000313" key="17">
    <source>
        <dbReference type="Proteomes" id="UP001589776"/>
    </source>
</evidence>
<dbReference type="Gene3D" id="3.30.565.10">
    <property type="entry name" value="Histidine kinase-like ATPase, C-terminal domain"/>
    <property type="match status" value="1"/>
</dbReference>
<dbReference type="CDD" id="cd06225">
    <property type="entry name" value="HAMP"/>
    <property type="match status" value="1"/>
</dbReference>
<dbReference type="InterPro" id="IPR050640">
    <property type="entry name" value="Bact_2-comp_sensor_kinase"/>
</dbReference>
<feature type="region of interest" description="Disordered" evidence="12">
    <location>
        <begin position="249"/>
        <end position="270"/>
    </location>
</feature>
<keyword evidence="9" id="KW-0067">ATP-binding</keyword>
<dbReference type="Proteomes" id="UP001589776">
    <property type="component" value="Unassembled WGS sequence"/>
</dbReference>
<dbReference type="InterPro" id="IPR003660">
    <property type="entry name" value="HAMP_dom"/>
</dbReference>
<dbReference type="EMBL" id="JBHLWN010000089">
    <property type="protein sequence ID" value="MFC0215243.1"/>
    <property type="molecule type" value="Genomic_DNA"/>
</dbReference>
<evidence type="ECO:0000256" key="10">
    <source>
        <dbReference type="ARBA" id="ARBA00023012"/>
    </source>
</evidence>
<evidence type="ECO:0000256" key="7">
    <source>
        <dbReference type="ARBA" id="ARBA00022741"/>
    </source>
</evidence>
<dbReference type="GO" id="GO:0004673">
    <property type="term" value="F:protein histidine kinase activity"/>
    <property type="evidence" value="ECO:0007669"/>
    <property type="project" value="UniProtKB-EC"/>
</dbReference>
<dbReference type="InterPro" id="IPR005467">
    <property type="entry name" value="His_kinase_dom"/>
</dbReference>
<evidence type="ECO:0000256" key="2">
    <source>
        <dbReference type="ARBA" id="ARBA00004651"/>
    </source>
</evidence>
<dbReference type="Gene3D" id="3.30.450.20">
    <property type="entry name" value="PAS domain"/>
    <property type="match status" value="1"/>
</dbReference>
<comment type="catalytic activity">
    <reaction evidence="1">
        <text>ATP + protein L-histidine = ADP + protein N-phospho-L-histidine.</text>
        <dbReference type="EC" id="2.7.13.3"/>
    </reaction>
</comment>
<dbReference type="Gene3D" id="6.10.340.10">
    <property type="match status" value="1"/>
</dbReference>
<organism evidence="16 17">
    <name type="scientific">Paenibacillus chartarius</name>
    <dbReference type="NCBI Taxonomy" id="747481"/>
    <lineage>
        <taxon>Bacteria</taxon>
        <taxon>Bacillati</taxon>
        <taxon>Bacillota</taxon>
        <taxon>Bacilli</taxon>
        <taxon>Bacillales</taxon>
        <taxon>Paenibacillaceae</taxon>
        <taxon>Paenibacillus</taxon>
    </lineage>
</organism>
<evidence type="ECO:0000256" key="13">
    <source>
        <dbReference type="SAM" id="Phobius"/>
    </source>
</evidence>
<dbReference type="Pfam" id="PF00672">
    <property type="entry name" value="HAMP"/>
    <property type="match status" value="1"/>
</dbReference>